<evidence type="ECO:0000256" key="4">
    <source>
        <dbReference type="ARBA" id="ARBA00022692"/>
    </source>
</evidence>
<feature type="compositionally biased region" description="Basic and acidic residues" evidence="8">
    <location>
        <begin position="287"/>
        <end position="298"/>
    </location>
</feature>
<evidence type="ECO:0000313" key="9">
    <source>
        <dbReference type="EMBL" id="GAA5168390.1"/>
    </source>
</evidence>
<evidence type="ECO:0000256" key="7">
    <source>
        <dbReference type="HAMAP-Rule" id="MF_01147"/>
    </source>
</evidence>
<comment type="similarity">
    <text evidence="1 7">Belongs to the Lgt family.</text>
</comment>
<evidence type="ECO:0000256" key="6">
    <source>
        <dbReference type="ARBA" id="ARBA00023136"/>
    </source>
</evidence>
<comment type="caution">
    <text evidence="9">The sequence shown here is derived from an EMBL/GenBank/DDBJ whole genome shotgun (WGS) entry which is preliminary data.</text>
</comment>
<feature type="transmembrane region" description="Helical" evidence="7">
    <location>
        <begin position="203"/>
        <end position="220"/>
    </location>
</feature>
<evidence type="ECO:0000256" key="5">
    <source>
        <dbReference type="ARBA" id="ARBA00022989"/>
    </source>
</evidence>
<comment type="catalytic activity">
    <reaction evidence="7">
        <text>L-cysteinyl-[prolipoprotein] + a 1,2-diacyl-sn-glycero-3-phospho-(1'-sn-glycerol) = an S-1,2-diacyl-sn-glyceryl-L-cysteinyl-[prolipoprotein] + sn-glycerol 1-phosphate + H(+)</text>
        <dbReference type="Rhea" id="RHEA:56712"/>
        <dbReference type="Rhea" id="RHEA-COMP:14679"/>
        <dbReference type="Rhea" id="RHEA-COMP:14680"/>
        <dbReference type="ChEBI" id="CHEBI:15378"/>
        <dbReference type="ChEBI" id="CHEBI:29950"/>
        <dbReference type="ChEBI" id="CHEBI:57685"/>
        <dbReference type="ChEBI" id="CHEBI:64716"/>
        <dbReference type="ChEBI" id="CHEBI:140658"/>
        <dbReference type="EC" id="2.5.1.145"/>
    </reaction>
</comment>
<comment type="function">
    <text evidence="7">Catalyzes the transfer of the diacylglyceryl group from phosphatidylglycerol to the sulfhydryl group of the N-terminal cysteine of a prolipoprotein, the first step in the formation of mature lipoproteins.</text>
</comment>
<dbReference type="EC" id="2.5.1.145" evidence="7"/>
<feature type="transmembrane region" description="Helical" evidence="7">
    <location>
        <begin position="129"/>
        <end position="149"/>
    </location>
</feature>
<feature type="transmembrane region" description="Helical" evidence="7">
    <location>
        <begin position="232"/>
        <end position="249"/>
    </location>
</feature>
<protein>
    <recommendedName>
        <fullName evidence="7">Phosphatidylglycerol--prolipoprotein diacylglyceryl transferase</fullName>
        <ecNumber evidence="7">2.5.1.145</ecNumber>
    </recommendedName>
</protein>
<organism evidence="9 10">
    <name type="scientific">Pseudonocardia eucalypti</name>
    <dbReference type="NCBI Taxonomy" id="648755"/>
    <lineage>
        <taxon>Bacteria</taxon>
        <taxon>Bacillati</taxon>
        <taxon>Actinomycetota</taxon>
        <taxon>Actinomycetes</taxon>
        <taxon>Pseudonocardiales</taxon>
        <taxon>Pseudonocardiaceae</taxon>
        <taxon>Pseudonocardia</taxon>
    </lineage>
</organism>
<keyword evidence="5 7" id="KW-1133">Transmembrane helix</keyword>
<dbReference type="NCBIfam" id="TIGR00544">
    <property type="entry name" value="lgt"/>
    <property type="match status" value="1"/>
</dbReference>
<feature type="region of interest" description="Disordered" evidence="8">
    <location>
        <begin position="287"/>
        <end position="334"/>
    </location>
</feature>
<keyword evidence="2 7" id="KW-1003">Cell membrane</keyword>
<sequence length="334" mass="36158">MNVLSALTSGYLATIPSPDQGVWYLGPLPIRAYALCIIAGIVVAVMWGERRLVDRGGEPGTVTDVAVFAVPFGLVGGRLYHVATDWQKYFGPGANPVDALKIWHGGLGIWGAIALGAVGAWIGCRRRGISLAFFADAVAPGIVTAQAIGRLGNYFNQELYGRETDLPWGLEIYNRVIPGTQIPDDMAGVAVSHIPERIVQPTFLYELIWNLLVAALVVWADRQFRLGHGRAFAVYVAGYTAGRFFIEQMRDDYATRVFGDIRINTVVSAVVFLGAIAYLVLVRKPREDGPNRPAEAPREPVATPAARTPSTVDSAPDGPDAKRGTERPDESAKE</sequence>
<keyword evidence="6 7" id="KW-0472">Membrane</keyword>
<comment type="subcellular location">
    <subcellularLocation>
        <location evidence="7">Cell membrane</location>
        <topology evidence="7">Multi-pass membrane protein</topology>
    </subcellularLocation>
</comment>
<evidence type="ECO:0000256" key="8">
    <source>
        <dbReference type="SAM" id="MobiDB-lite"/>
    </source>
</evidence>
<dbReference type="GO" id="GO:0016740">
    <property type="term" value="F:transferase activity"/>
    <property type="evidence" value="ECO:0007669"/>
    <property type="project" value="UniProtKB-KW"/>
</dbReference>
<dbReference type="EMBL" id="BAABJP010000039">
    <property type="protein sequence ID" value="GAA5168390.1"/>
    <property type="molecule type" value="Genomic_DNA"/>
</dbReference>
<feature type="transmembrane region" description="Helical" evidence="7">
    <location>
        <begin position="30"/>
        <end position="48"/>
    </location>
</feature>
<feature type="binding site" evidence="7">
    <location>
        <position position="150"/>
    </location>
    <ligand>
        <name>a 1,2-diacyl-sn-glycero-3-phospho-(1'-sn-glycerol)</name>
        <dbReference type="ChEBI" id="CHEBI:64716"/>
    </ligand>
</feature>
<dbReference type="HAMAP" id="MF_01147">
    <property type="entry name" value="Lgt"/>
    <property type="match status" value="1"/>
</dbReference>
<evidence type="ECO:0000256" key="1">
    <source>
        <dbReference type="ARBA" id="ARBA00007150"/>
    </source>
</evidence>
<feature type="transmembrane region" description="Helical" evidence="7">
    <location>
        <begin position="261"/>
        <end position="282"/>
    </location>
</feature>
<name>A0ABP9QVR1_9PSEU</name>
<comment type="pathway">
    <text evidence="7">Protein modification; lipoprotein biosynthesis (diacylglyceryl transfer).</text>
</comment>
<feature type="compositionally biased region" description="Basic and acidic residues" evidence="8">
    <location>
        <begin position="319"/>
        <end position="334"/>
    </location>
</feature>
<feature type="transmembrane region" description="Helical" evidence="7">
    <location>
        <begin position="102"/>
        <end position="122"/>
    </location>
</feature>
<keyword evidence="10" id="KW-1185">Reference proteome</keyword>
<dbReference type="PROSITE" id="PS01311">
    <property type="entry name" value="LGT"/>
    <property type="match status" value="1"/>
</dbReference>
<accession>A0ABP9QVR1</accession>
<reference evidence="10" key="1">
    <citation type="journal article" date="2019" name="Int. J. Syst. Evol. Microbiol.">
        <title>The Global Catalogue of Microorganisms (GCM) 10K type strain sequencing project: providing services to taxonomists for standard genome sequencing and annotation.</title>
        <authorList>
            <consortium name="The Broad Institute Genomics Platform"/>
            <consortium name="The Broad Institute Genome Sequencing Center for Infectious Disease"/>
            <person name="Wu L."/>
            <person name="Ma J."/>
        </authorList>
    </citation>
    <scope>NUCLEOTIDE SEQUENCE [LARGE SCALE GENOMIC DNA]</scope>
    <source>
        <strain evidence="10">JCM 18303</strain>
    </source>
</reference>
<dbReference type="InterPro" id="IPR001640">
    <property type="entry name" value="Lgt"/>
</dbReference>
<keyword evidence="3 7" id="KW-0808">Transferase</keyword>
<dbReference type="Pfam" id="PF01790">
    <property type="entry name" value="LGT"/>
    <property type="match status" value="1"/>
</dbReference>
<evidence type="ECO:0000256" key="2">
    <source>
        <dbReference type="ARBA" id="ARBA00022475"/>
    </source>
</evidence>
<gene>
    <name evidence="7 9" type="primary">lgt</name>
    <name evidence="9" type="ORF">GCM10023321_62360</name>
</gene>
<feature type="transmembrane region" description="Helical" evidence="7">
    <location>
        <begin position="60"/>
        <end position="82"/>
    </location>
</feature>
<proteinExistence type="inferred from homology"/>
<keyword evidence="4 7" id="KW-0812">Transmembrane</keyword>
<evidence type="ECO:0000256" key="3">
    <source>
        <dbReference type="ARBA" id="ARBA00022679"/>
    </source>
</evidence>
<dbReference type="Proteomes" id="UP001428817">
    <property type="component" value="Unassembled WGS sequence"/>
</dbReference>
<dbReference type="PANTHER" id="PTHR30589:SF0">
    <property type="entry name" value="PHOSPHATIDYLGLYCEROL--PROLIPOPROTEIN DIACYLGLYCERYL TRANSFERASE"/>
    <property type="match status" value="1"/>
</dbReference>
<dbReference type="PANTHER" id="PTHR30589">
    <property type="entry name" value="PROLIPOPROTEIN DIACYLGLYCERYL TRANSFERASE"/>
    <property type="match status" value="1"/>
</dbReference>
<evidence type="ECO:0000313" key="10">
    <source>
        <dbReference type="Proteomes" id="UP001428817"/>
    </source>
</evidence>